<dbReference type="InterPro" id="IPR006016">
    <property type="entry name" value="UspA"/>
</dbReference>
<evidence type="ECO:0000256" key="1">
    <source>
        <dbReference type="SAM" id="MobiDB-lite"/>
    </source>
</evidence>
<protein>
    <recommendedName>
        <fullName evidence="2">UspA domain-containing protein</fullName>
    </recommendedName>
</protein>
<name>A0ABN3RQW3_9ACTN</name>
<reference evidence="3 4" key="1">
    <citation type="journal article" date="2019" name="Int. J. Syst. Evol. Microbiol.">
        <title>The Global Catalogue of Microorganisms (GCM) 10K type strain sequencing project: providing services to taxonomists for standard genome sequencing and annotation.</title>
        <authorList>
            <consortium name="The Broad Institute Genomics Platform"/>
            <consortium name="The Broad Institute Genome Sequencing Center for Infectious Disease"/>
            <person name="Wu L."/>
            <person name="Ma J."/>
        </authorList>
    </citation>
    <scope>NUCLEOTIDE SEQUENCE [LARGE SCALE GENOMIC DNA]</scope>
    <source>
        <strain evidence="3 4">JCM 16374</strain>
    </source>
</reference>
<evidence type="ECO:0000259" key="2">
    <source>
        <dbReference type="Pfam" id="PF00582"/>
    </source>
</evidence>
<dbReference type="Proteomes" id="UP001500994">
    <property type="component" value="Unassembled WGS sequence"/>
</dbReference>
<proteinExistence type="predicted"/>
<feature type="compositionally biased region" description="Pro residues" evidence="1">
    <location>
        <begin position="46"/>
        <end position="56"/>
    </location>
</feature>
<feature type="region of interest" description="Disordered" evidence="1">
    <location>
        <begin position="41"/>
        <end position="60"/>
    </location>
</feature>
<evidence type="ECO:0000313" key="3">
    <source>
        <dbReference type="EMBL" id="GAA2658400.1"/>
    </source>
</evidence>
<comment type="caution">
    <text evidence="3">The sequence shown here is derived from an EMBL/GenBank/DDBJ whole genome shotgun (WGS) entry which is preliminary data.</text>
</comment>
<dbReference type="EMBL" id="BAAARK010000006">
    <property type="protein sequence ID" value="GAA2658400.1"/>
    <property type="molecule type" value="Genomic_DNA"/>
</dbReference>
<accession>A0ABN3RQW3</accession>
<dbReference type="Pfam" id="PF00582">
    <property type="entry name" value="Usp"/>
    <property type="match status" value="1"/>
</dbReference>
<dbReference type="Gene3D" id="3.40.50.12370">
    <property type="match status" value="1"/>
</dbReference>
<evidence type="ECO:0000313" key="4">
    <source>
        <dbReference type="Proteomes" id="UP001500994"/>
    </source>
</evidence>
<dbReference type="SUPFAM" id="SSF52402">
    <property type="entry name" value="Adenine nucleotide alpha hydrolases-like"/>
    <property type="match status" value="1"/>
</dbReference>
<gene>
    <name evidence="3" type="ORF">GCM10009864_26370</name>
</gene>
<keyword evidence="4" id="KW-1185">Reference proteome</keyword>
<dbReference type="RefSeq" id="WP_344575307.1">
    <property type="nucleotide sequence ID" value="NZ_BAAARK010000006.1"/>
</dbReference>
<sequence>MDQEVRHVVVEAGDPNGGRSALRRAGQEAVRHGARLCPVLVRPPARSAPPGGPRPPLPEDETLETWADWLRSLDAALGTALGGLAPTVDCDPLVAWGSPGPAMVAAAEREGDDTLLVVRADEPGVRHLLGPPSTARYCLKHWLGPLLLVPADPPEGPAVGSGGGGAEAFARGLGARCRGPATPPSTGAGGPRG</sequence>
<feature type="domain" description="UspA" evidence="2">
    <location>
        <begin position="6"/>
        <end position="150"/>
    </location>
</feature>
<organism evidence="3 4">
    <name type="scientific">Streptomyces lunalinharesii</name>
    <dbReference type="NCBI Taxonomy" id="333384"/>
    <lineage>
        <taxon>Bacteria</taxon>
        <taxon>Bacillati</taxon>
        <taxon>Actinomycetota</taxon>
        <taxon>Actinomycetes</taxon>
        <taxon>Kitasatosporales</taxon>
        <taxon>Streptomycetaceae</taxon>
        <taxon>Streptomyces</taxon>
    </lineage>
</organism>
<dbReference type="CDD" id="cd00293">
    <property type="entry name" value="USP-like"/>
    <property type="match status" value="1"/>
</dbReference>